<keyword evidence="3 6" id="KW-0238">DNA-binding</keyword>
<evidence type="ECO:0000256" key="2">
    <source>
        <dbReference type="ARBA" id="ARBA00008446"/>
    </source>
</evidence>
<dbReference type="STRING" id="113540.ENSSFOP00015014917"/>
<feature type="compositionally biased region" description="Basic and acidic residues" evidence="7">
    <location>
        <begin position="171"/>
        <end position="202"/>
    </location>
</feature>
<dbReference type="SMART" id="SM00389">
    <property type="entry name" value="HOX"/>
    <property type="match status" value="1"/>
</dbReference>
<evidence type="ECO:0000259" key="8">
    <source>
        <dbReference type="PROSITE" id="PS50071"/>
    </source>
</evidence>
<dbReference type="PANTHER" id="PTHR11211:SF47">
    <property type="entry name" value="IROQUOIS HOMEOBOX PROTEIN 6A"/>
    <property type="match status" value="1"/>
</dbReference>
<accession>A0A0P7THZ4</accession>
<gene>
    <name evidence="9" type="ORF">Z043_121493</name>
</gene>
<feature type="compositionally biased region" description="Acidic residues" evidence="7">
    <location>
        <begin position="203"/>
        <end position="212"/>
    </location>
</feature>
<evidence type="ECO:0000256" key="3">
    <source>
        <dbReference type="ARBA" id="ARBA00023125"/>
    </source>
</evidence>
<proteinExistence type="inferred from homology"/>
<evidence type="ECO:0000256" key="4">
    <source>
        <dbReference type="ARBA" id="ARBA00023155"/>
    </source>
</evidence>
<dbReference type="Proteomes" id="UP000034805">
    <property type="component" value="Unassembled WGS sequence"/>
</dbReference>
<protein>
    <submittedName>
        <fullName evidence="9">Iroquois-class homeodomain protein IRX-6-like</fullName>
    </submittedName>
</protein>
<dbReference type="GO" id="GO:0000978">
    <property type="term" value="F:RNA polymerase II cis-regulatory region sequence-specific DNA binding"/>
    <property type="evidence" value="ECO:0007669"/>
    <property type="project" value="TreeGrafter"/>
</dbReference>
<evidence type="ECO:0000256" key="5">
    <source>
        <dbReference type="ARBA" id="ARBA00023242"/>
    </source>
</evidence>
<feature type="region of interest" description="Disordered" evidence="7">
    <location>
        <begin position="161"/>
        <end position="241"/>
    </location>
</feature>
<dbReference type="InterPro" id="IPR017970">
    <property type="entry name" value="Homeobox_CS"/>
</dbReference>
<dbReference type="InterPro" id="IPR008422">
    <property type="entry name" value="KN_HD"/>
</dbReference>
<keyword evidence="4 6" id="KW-0371">Homeobox</keyword>
<dbReference type="FunFam" id="1.10.10.60:FF:000003">
    <property type="entry name" value="Iroquois-class homeobox protein IRX"/>
    <property type="match status" value="1"/>
</dbReference>
<comment type="similarity">
    <text evidence="2">Belongs to the TALE/IRO homeobox family.</text>
</comment>
<organism evidence="9 10">
    <name type="scientific">Scleropages formosus</name>
    <name type="common">Asian bonytongue</name>
    <name type="synonym">Osteoglossum formosum</name>
    <dbReference type="NCBI Taxonomy" id="113540"/>
    <lineage>
        <taxon>Eukaryota</taxon>
        <taxon>Metazoa</taxon>
        <taxon>Chordata</taxon>
        <taxon>Craniata</taxon>
        <taxon>Vertebrata</taxon>
        <taxon>Euteleostomi</taxon>
        <taxon>Actinopterygii</taxon>
        <taxon>Neopterygii</taxon>
        <taxon>Teleostei</taxon>
        <taxon>Osteoglossocephala</taxon>
        <taxon>Osteoglossomorpha</taxon>
        <taxon>Osteoglossiformes</taxon>
        <taxon>Osteoglossidae</taxon>
        <taxon>Scleropages</taxon>
    </lineage>
</organism>
<dbReference type="CDD" id="cd00086">
    <property type="entry name" value="homeodomain"/>
    <property type="match status" value="1"/>
</dbReference>
<feature type="DNA-binding region" description="Homeobox" evidence="6">
    <location>
        <begin position="100"/>
        <end position="162"/>
    </location>
</feature>
<dbReference type="InterPro" id="IPR001356">
    <property type="entry name" value="HD"/>
</dbReference>
<dbReference type="Gene3D" id="1.10.10.60">
    <property type="entry name" value="Homeodomain-like"/>
    <property type="match status" value="1"/>
</dbReference>
<feature type="domain" description="Homeobox" evidence="8">
    <location>
        <begin position="98"/>
        <end position="161"/>
    </location>
</feature>
<evidence type="ECO:0000313" key="10">
    <source>
        <dbReference type="Proteomes" id="UP000034805"/>
    </source>
</evidence>
<dbReference type="PANTHER" id="PTHR11211">
    <property type="entry name" value="IROQUOIS-CLASS HOMEODOMAIN PROTEIN IRX"/>
    <property type="match status" value="1"/>
</dbReference>
<evidence type="ECO:0000313" key="9">
    <source>
        <dbReference type="EMBL" id="KPP60504.1"/>
    </source>
</evidence>
<dbReference type="GO" id="GO:0005634">
    <property type="term" value="C:nucleus"/>
    <property type="evidence" value="ECO:0007669"/>
    <property type="project" value="UniProtKB-SubCell"/>
</dbReference>
<dbReference type="GO" id="GO:0000981">
    <property type="term" value="F:DNA-binding transcription factor activity, RNA polymerase II-specific"/>
    <property type="evidence" value="ECO:0007669"/>
    <property type="project" value="InterPro"/>
</dbReference>
<dbReference type="InterPro" id="IPR009057">
    <property type="entry name" value="Homeodomain-like_sf"/>
</dbReference>
<dbReference type="GO" id="GO:0048468">
    <property type="term" value="P:cell development"/>
    <property type="evidence" value="ECO:0007669"/>
    <property type="project" value="TreeGrafter"/>
</dbReference>
<dbReference type="SUPFAM" id="SSF46689">
    <property type="entry name" value="Homeodomain-like"/>
    <property type="match status" value="1"/>
</dbReference>
<dbReference type="EMBL" id="JARO02010687">
    <property type="protein sequence ID" value="KPP60504.1"/>
    <property type="molecule type" value="Genomic_DNA"/>
</dbReference>
<dbReference type="Pfam" id="PF05920">
    <property type="entry name" value="Homeobox_KN"/>
    <property type="match status" value="1"/>
</dbReference>
<keyword evidence="5 6" id="KW-0539">Nucleus</keyword>
<dbReference type="AlphaFoldDB" id="A0A0P7THZ4"/>
<dbReference type="GO" id="GO:0030182">
    <property type="term" value="P:neuron differentiation"/>
    <property type="evidence" value="ECO:0007669"/>
    <property type="project" value="TreeGrafter"/>
</dbReference>
<evidence type="ECO:0000256" key="6">
    <source>
        <dbReference type="PROSITE-ProRule" id="PRU00108"/>
    </source>
</evidence>
<reference evidence="9 10" key="1">
    <citation type="submission" date="2015-08" db="EMBL/GenBank/DDBJ databases">
        <title>The genome of the Asian arowana (Scleropages formosus).</title>
        <authorList>
            <person name="Tan M.H."/>
            <person name="Gan H.M."/>
            <person name="Croft L.J."/>
            <person name="Austin C.M."/>
        </authorList>
    </citation>
    <scope>NUCLEOTIDE SEQUENCE [LARGE SCALE GENOMIC DNA]</scope>
    <source>
        <strain evidence="9">Aro1</strain>
    </source>
</reference>
<comment type="caution">
    <text evidence="9">The sequence shown here is derived from an EMBL/GenBank/DDBJ whole genome shotgun (WGS) entry which is preliminary data.</text>
</comment>
<evidence type="ECO:0000256" key="7">
    <source>
        <dbReference type="SAM" id="MobiDB-lite"/>
    </source>
</evidence>
<feature type="compositionally biased region" description="Basic and acidic residues" evidence="7">
    <location>
        <begin position="213"/>
        <end position="222"/>
    </location>
</feature>
<sequence>MALQPRSTSASDGASGSQGAGAFCCPPYENRLLASARGELNAALGVYGAPYAAAAAASHGYANCFAYGGEPPALYPALVRARFYGAHRSAARYGAVDFNGSSRRKNATRETTSTLKTWLYEHRKNPYPTKGEKIMLAIITKMTLTQVSTWFANARRRLKKENKMTWSPKNKAGDDRKDDLEKTDQDKDPKECKEDKDLRLSDLDEMDEEDCEKLDSDCEKASQEQQGLQTPMPGGPAKRDCSGTMVPPSNFHTFSSSNKALSSIAPDFLGPVGVKSLSAALPAASVLPPFDVPGKPLIWSPARTADVSMLTGLPQDSGLRTGSAGVDCQLQSSSVPMAGRCREPGASQDGAGLPPTESAFREGPPAHGKAYSPAGFTSKNLQLQCPSYPLLSDTCHYLSVEGAPRAPTR</sequence>
<comment type="subcellular location">
    <subcellularLocation>
        <location evidence="1 6">Nucleus</location>
    </subcellularLocation>
</comment>
<name>A0A0P7THZ4_SCLFO</name>
<dbReference type="PROSITE" id="PS00027">
    <property type="entry name" value="HOMEOBOX_1"/>
    <property type="match status" value="1"/>
</dbReference>
<dbReference type="PROSITE" id="PS50071">
    <property type="entry name" value="HOMEOBOX_2"/>
    <property type="match status" value="1"/>
</dbReference>
<evidence type="ECO:0000256" key="1">
    <source>
        <dbReference type="ARBA" id="ARBA00004123"/>
    </source>
</evidence>
<feature type="region of interest" description="Disordered" evidence="7">
    <location>
        <begin position="340"/>
        <end position="373"/>
    </location>
</feature>